<dbReference type="UniPathway" id="UPA00034">
    <property type="reaction ID" value="UER00025"/>
</dbReference>
<dbReference type="Gene3D" id="3.10.310.10">
    <property type="entry name" value="Diaminopimelate Epimerase, Chain A, domain 1"/>
    <property type="match status" value="2"/>
</dbReference>
<protein>
    <recommendedName>
        <fullName evidence="3 8">Diaminopimelate epimerase</fullName>
        <shortName evidence="8">DAP epimerase</shortName>
        <ecNumber evidence="3 8">5.1.1.7</ecNumber>
    </recommendedName>
    <alternativeName>
        <fullName evidence="8">PLP-independent amino acid racemase</fullName>
    </alternativeName>
</protein>
<dbReference type="AlphaFoldDB" id="D6SLZ9"/>
<dbReference type="eggNOG" id="COG0253">
    <property type="taxonomic scope" value="Bacteria"/>
</dbReference>
<organism evidence="10 11">
    <name type="scientific">Desulfonatronospira thiodismutans ASO3-1</name>
    <dbReference type="NCBI Taxonomy" id="555779"/>
    <lineage>
        <taxon>Bacteria</taxon>
        <taxon>Pseudomonadati</taxon>
        <taxon>Thermodesulfobacteriota</taxon>
        <taxon>Desulfovibrionia</taxon>
        <taxon>Desulfovibrionales</taxon>
        <taxon>Desulfonatronovibrionaceae</taxon>
        <taxon>Desulfonatronospira</taxon>
    </lineage>
</organism>
<feature type="binding site" evidence="8">
    <location>
        <position position="19"/>
    </location>
    <ligand>
        <name>substrate</name>
    </ligand>
</feature>
<evidence type="ECO:0000313" key="11">
    <source>
        <dbReference type="Proteomes" id="UP000005496"/>
    </source>
</evidence>
<feature type="binding site" evidence="8">
    <location>
        <begin position="219"/>
        <end position="220"/>
    </location>
    <ligand>
        <name>substrate</name>
    </ligand>
</feature>
<dbReference type="Pfam" id="PF01678">
    <property type="entry name" value="DAP_epimerase"/>
    <property type="match status" value="2"/>
</dbReference>
<accession>D6SLZ9</accession>
<comment type="subunit">
    <text evidence="8">Homodimer.</text>
</comment>
<dbReference type="GO" id="GO:0009089">
    <property type="term" value="P:lysine biosynthetic process via diaminopimelate"/>
    <property type="evidence" value="ECO:0007669"/>
    <property type="project" value="UniProtKB-UniRule"/>
</dbReference>
<comment type="caution">
    <text evidence="10">The sequence shown here is derived from an EMBL/GenBank/DDBJ whole genome shotgun (WGS) entry which is preliminary data.</text>
</comment>
<proteinExistence type="inferred from homology"/>
<dbReference type="EC" id="5.1.1.7" evidence="3 8"/>
<dbReference type="HAMAP" id="MF_00197">
    <property type="entry name" value="DAP_epimerase"/>
    <property type="match status" value="1"/>
</dbReference>
<gene>
    <name evidence="8" type="primary">dapF</name>
    <name evidence="10" type="ORF">Dthio_PD3139</name>
</gene>
<comment type="similarity">
    <text evidence="2 8">Belongs to the diaminopimelate epimerase family.</text>
</comment>
<evidence type="ECO:0000256" key="7">
    <source>
        <dbReference type="ARBA" id="ARBA00051712"/>
    </source>
</evidence>
<evidence type="ECO:0000256" key="5">
    <source>
        <dbReference type="ARBA" id="ARBA00023154"/>
    </source>
</evidence>
<feature type="binding site" evidence="8">
    <location>
        <position position="190"/>
    </location>
    <ligand>
        <name>substrate</name>
    </ligand>
</feature>
<dbReference type="PANTHER" id="PTHR31689">
    <property type="entry name" value="DIAMINOPIMELATE EPIMERASE, CHLOROPLASTIC"/>
    <property type="match status" value="1"/>
</dbReference>
<dbReference type="EMBL" id="ACJN02000001">
    <property type="protein sequence ID" value="EFI35710.1"/>
    <property type="molecule type" value="Genomic_DNA"/>
</dbReference>
<feature type="binding site" evidence="8">
    <location>
        <begin position="84"/>
        <end position="85"/>
    </location>
    <ligand>
        <name>substrate</name>
    </ligand>
</feature>
<evidence type="ECO:0000256" key="2">
    <source>
        <dbReference type="ARBA" id="ARBA00010219"/>
    </source>
</evidence>
<comment type="function">
    <text evidence="8">Catalyzes the stereoinversion of LL-2,6-diaminopimelate (L,L-DAP) to meso-diaminopimelate (meso-DAP), a precursor of L-lysine and an essential component of the bacterial peptidoglycan.</text>
</comment>
<evidence type="ECO:0000313" key="10">
    <source>
        <dbReference type="EMBL" id="EFI35710.1"/>
    </source>
</evidence>
<feature type="site" description="Could be important to modulate the pK values of the two catalytic cysteine residues" evidence="8">
    <location>
        <position position="208"/>
    </location>
</feature>
<comment type="caution">
    <text evidence="8">Lacks conserved residue(s) required for the propagation of feature annotation.</text>
</comment>
<feature type="binding site" evidence="8">
    <location>
        <begin position="208"/>
        <end position="209"/>
    </location>
    <ligand>
        <name>substrate</name>
    </ligand>
</feature>
<keyword evidence="11" id="KW-1185">Reference proteome</keyword>
<feature type="site" description="Could be important to modulate the pK values of the two catalytic cysteine residues" evidence="8">
    <location>
        <position position="158"/>
    </location>
</feature>
<sequence length="284" mass="30912">MKPLSSNMQQFFKMQGSGNDFILWDNTSLNLPGELMSRWAETLCPRGFGIGADGMIFLDNPRTQGHDFDWHFFNADGSRAEMCGNGSRCAARLAHRLGLAGREQVFGTDAGAVRAQVKDKGKVRVQLTPAENLQLHSILNFEESSPVNLHSVNTGVPHAVIICDDVHKVNVSGLGRMVRMHPDFAPAGTNVNFIQVKDRGHIYLRTYERGVEDETFACGTGAAASVVVASALGLCANSVQVVTSGKEHLNIDLQEQGVFLTGKADFIYQGMLFLDTFGLKIPGD</sequence>
<dbReference type="SUPFAM" id="SSF54506">
    <property type="entry name" value="Diaminopimelate epimerase-like"/>
    <property type="match status" value="2"/>
</dbReference>
<comment type="catalytic activity">
    <reaction evidence="7 8">
        <text>(2S,6S)-2,6-diaminopimelate = meso-2,6-diaminopimelate</text>
        <dbReference type="Rhea" id="RHEA:15393"/>
        <dbReference type="ChEBI" id="CHEBI:57609"/>
        <dbReference type="ChEBI" id="CHEBI:57791"/>
        <dbReference type="EC" id="5.1.1.7"/>
    </reaction>
</comment>
<dbReference type="RefSeq" id="WP_008868839.1">
    <property type="nucleotide sequence ID" value="NZ_ACJN02000001.1"/>
</dbReference>
<evidence type="ECO:0000256" key="8">
    <source>
        <dbReference type="HAMAP-Rule" id="MF_00197"/>
    </source>
</evidence>
<reference evidence="10" key="1">
    <citation type="submission" date="2010-05" db="EMBL/GenBank/DDBJ databases">
        <title>The draft genome of Desulfonatronospira thiodismutans ASO3-1.</title>
        <authorList>
            <consortium name="US DOE Joint Genome Institute (JGI-PGF)"/>
            <person name="Lucas S."/>
            <person name="Copeland A."/>
            <person name="Lapidus A."/>
            <person name="Cheng J.-F."/>
            <person name="Bruce D."/>
            <person name="Goodwin L."/>
            <person name="Pitluck S."/>
            <person name="Chertkov O."/>
            <person name="Brettin T."/>
            <person name="Detter J.C."/>
            <person name="Han C."/>
            <person name="Land M.L."/>
            <person name="Hauser L."/>
            <person name="Kyrpides N."/>
            <person name="Mikhailova N."/>
            <person name="Muyzer G."/>
            <person name="Woyke T."/>
        </authorList>
    </citation>
    <scope>NUCLEOTIDE SEQUENCE [LARGE SCALE GENOMIC DNA]</scope>
    <source>
        <strain evidence="10">ASO3-1</strain>
    </source>
</reference>
<evidence type="ECO:0000256" key="9">
    <source>
        <dbReference type="PROSITE-ProRule" id="PRU10125"/>
    </source>
</evidence>
<keyword evidence="5 8" id="KW-0457">Lysine biosynthesis</keyword>
<comment type="pathway">
    <text evidence="1 8">Amino-acid biosynthesis; L-lysine biosynthesis via DAP pathway; DL-2,6-diaminopimelate from LL-2,6-diaminopimelate: step 1/1.</text>
</comment>
<dbReference type="GO" id="GO:0008837">
    <property type="term" value="F:diaminopimelate epimerase activity"/>
    <property type="evidence" value="ECO:0007669"/>
    <property type="project" value="UniProtKB-UniRule"/>
</dbReference>
<dbReference type="OrthoDB" id="9805408at2"/>
<feature type="active site" description="Proton acceptor" evidence="8">
    <location>
        <position position="218"/>
    </location>
</feature>
<evidence type="ECO:0000256" key="6">
    <source>
        <dbReference type="ARBA" id="ARBA00023235"/>
    </source>
</evidence>
<dbReference type="InterPro" id="IPR018510">
    <property type="entry name" value="DAP_epimerase_AS"/>
</dbReference>
<dbReference type="PANTHER" id="PTHR31689:SF0">
    <property type="entry name" value="DIAMINOPIMELATE EPIMERASE"/>
    <property type="match status" value="1"/>
</dbReference>
<dbReference type="InterPro" id="IPR001653">
    <property type="entry name" value="DAP_epimerase_DapF"/>
</dbReference>
<feature type="active site" description="Proton donor" evidence="8">
    <location>
        <position position="83"/>
    </location>
</feature>
<dbReference type="GO" id="GO:0005829">
    <property type="term" value="C:cytosol"/>
    <property type="evidence" value="ECO:0007669"/>
    <property type="project" value="TreeGrafter"/>
</dbReference>
<feature type="active site" evidence="9">
    <location>
        <position position="83"/>
    </location>
</feature>
<dbReference type="Proteomes" id="UP000005496">
    <property type="component" value="Unassembled WGS sequence"/>
</dbReference>
<evidence type="ECO:0000256" key="1">
    <source>
        <dbReference type="ARBA" id="ARBA00005196"/>
    </source>
</evidence>
<dbReference type="PROSITE" id="PS01326">
    <property type="entry name" value="DAP_EPIMERASE"/>
    <property type="match status" value="1"/>
</dbReference>
<keyword evidence="6 8" id="KW-0413">Isomerase</keyword>
<keyword evidence="4 8" id="KW-0028">Amino-acid biosynthesis</keyword>
<evidence type="ECO:0000256" key="4">
    <source>
        <dbReference type="ARBA" id="ARBA00022605"/>
    </source>
</evidence>
<name>D6SLZ9_9BACT</name>
<evidence type="ECO:0000256" key="3">
    <source>
        <dbReference type="ARBA" id="ARBA00013080"/>
    </source>
</evidence>
<dbReference type="NCBIfam" id="TIGR00652">
    <property type="entry name" value="DapF"/>
    <property type="match status" value="1"/>
</dbReference>
<feature type="binding site" evidence="8">
    <location>
        <position position="74"/>
    </location>
    <ligand>
        <name>substrate</name>
    </ligand>
</feature>
<comment type="subcellular location">
    <subcellularLocation>
        <location evidence="8">Cytoplasm</location>
    </subcellularLocation>
</comment>
<keyword evidence="8" id="KW-0963">Cytoplasm</keyword>